<dbReference type="RefSeq" id="WP_380204825.1">
    <property type="nucleotide sequence ID" value="NZ_JBHTEK010000001.1"/>
</dbReference>
<protein>
    <submittedName>
        <fullName evidence="2">DUF927 domain-containing protein</fullName>
    </submittedName>
</protein>
<evidence type="ECO:0000259" key="1">
    <source>
        <dbReference type="Pfam" id="PF06048"/>
    </source>
</evidence>
<dbReference type="Proteomes" id="UP001596513">
    <property type="component" value="Unassembled WGS sequence"/>
</dbReference>
<keyword evidence="3" id="KW-1185">Reference proteome</keyword>
<feature type="domain" description="DUF927" evidence="1">
    <location>
        <begin position="160"/>
        <end position="291"/>
    </location>
</feature>
<gene>
    <name evidence="2" type="ORF">ACFQT0_19600</name>
</gene>
<proteinExistence type="predicted"/>
<reference evidence="3" key="1">
    <citation type="journal article" date="2019" name="Int. J. Syst. Evol. Microbiol.">
        <title>The Global Catalogue of Microorganisms (GCM) 10K type strain sequencing project: providing services to taxonomists for standard genome sequencing and annotation.</title>
        <authorList>
            <consortium name="The Broad Institute Genomics Platform"/>
            <consortium name="The Broad Institute Genome Sequencing Center for Infectious Disease"/>
            <person name="Wu L."/>
            <person name="Ma J."/>
        </authorList>
    </citation>
    <scope>NUCLEOTIDE SEQUENCE [LARGE SCALE GENOMIC DNA]</scope>
    <source>
        <strain evidence="3">JCM 19635</strain>
    </source>
</reference>
<dbReference type="InterPro" id="IPR009270">
    <property type="entry name" value="DUF927"/>
</dbReference>
<organism evidence="2 3">
    <name type="scientific">Hymenobacter humi</name>
    <dbReference type="NCBI Taxonomy" id="1411620"/>
    <lineage>
        <taxon>Bacteria</taxon>
        <taxon>Pseudomonadati</taxon>
        <taxon>Bacteroidota</taxon>
        <taxon>Cytophagia</taxon>
        <taxon>Cytophagales</taxon>
        <taxon>Hymenobacteraceae</taxon>
        <taxon>Hymenobacter</taxon>
    </lineage>
</organism>
<evidence type="ECO:0000313" key="2">
    <source>
        <dbReference type="EMBL" id="MFC7669315.1"/>
    </source>
</evidence>
<comment type="caution">
    <text evidence="2">The sequence shown here is derived from an EMBL/GenBank/DDBJ whole genome shotgun (WGS) entry which is preliminary data.</text>
</comment>
<accession>A0ABW2U7R3</accession>
<evidence type="ECO:0000313" key="3">
    <source>
        <dbReference type="Proteomes" id="UP001596513"/>
    </source>
</evidence>
<dbReference type="Pfam" id="PF06048">
    <property type="entry name" value="DUF927"/>
    <property type="match status" value="1"/>
</dbReference>
<sequence>MARLGNFIFEGNDEQLNLLKIKLFHGVAEAVQPRTMLYNPSGDFTTFANGLLFNNQFFQADRYGMVKLERPVASYEDLVELRGESHIDVAGTEHVLQSAEKLAGKLGQSALEHLLAEGKVKHLAHYFLPFASTLKLTDDDDDNYENERRFRLNLKAEAITFEAWSALMQRAYGSNSMVLVSFYLATLFRDIIYKANGNYFPLLHLYGLRGSGKSKAAEALISCFGQFSEETAVRLAGGATATGIQRYMSTARNSLMMLDEYKNYLPMPTIELLKGIANGTGKLMGRATGGNETKSLRPLSSAVVCGQDLPTRDPALLSRSVVLEFSEEMKRHNDRAAYDQLRGLQDSGAVVHVTREMLQHRPAMAAYRRREPEVTRKIRVHCQEVLGIEDPEDRTIQNATTLYTTAQILSEAGVKLPFALEDLFEKLMERIEEVIQIQHTSDDVEQYFMVLGSMVGREIMEGRHFKIWKEEDGITKLFLRVRQVHPLYLQAAARQGIEALSAATIRSYLTKSRFYLEDRAKGVSFAEEANKTSAMVFNYDRMRDDGVELATKEKIDDMLAADDDSRRLVHKTPIRGNAEQPGAVLARCTALRYRAGRVGRAAPVQRG</sequence>
<dbReference type="EMBL" id="JBHTEK010000001">
    <property type="protein sequence ID" value="MFC7669315.1"/>
    <property type="molecule type" value="Genomic_DNA"/>
</dbReference>
<name>A0ABW2U7R3_9BACT</name>